<proteinExistence type="predicted"/>
<sequence>MAGNERETEKGGAEGGSGPAPSSNGIAESPWEWATAALGAVIVAGLLGYVGHHAVSDRSEVPSVAVEAAETVRAGDSHVVRFRVLNGSSATAAALLVSGELRDGQIVVERSEARIDYLPPFSEREGGLLFRADPGAYELVIRPEGYSEP</sequence>
<feature type="compositionally biased region" description="Basic and acidic residues" evidence="1">
    <location>
        <begin position="1"/>
        <end position="12"/>
    </location>
</feature>
<dbReference type="AlphaFoldDB" id="A0A964WUK9"/>
<accession>A0A964WUK9</accession>
<dbReference type="OrthoDB" id="1445569at2"/>
<organism evidence="2 3">
    <name type="scientific">Propylenella binzhouense</name>
    <dbReference type="NCBI Taxonomy" id="2555902"/>
    <lineage>
        <taxon>Bacteria</taxon>
        <taxon>Pseudomonadati</taxon>
        <taxon>Pseudomonadota</taxon>
        <taxon>Alphaproteobacteria</taxon>
        <taxon>Hyphomicrobiales</taxon>
        <taxon>Propylenellaceae</taxon>
        <taxon>Propylenella</taxon>
    </lineage>
</organism>
<reference evidence="2" key="1">
    <citation type="submission" date="2019-03" db="EMBL/GenBank/DDBJ databases">
        <title>Afifella sp. nov., isolated from activated sludge.</title>
        <authorList>
            <person name="Li Q."/>
            <person name="Liu Y."/>
        </authorList>
    </citation>
    <scope>NUCLEOTIDE SEQUENCE</scope>
    <source>
        <strain evidence="2">L72</strain>
    </source>
</reference>
<evidence type="ECO:0000256" key="1">
    <source>
        <dbReference type="SAM" id="MobiDB-lite"/>
    </source>
</evidence>
<evidence type="ECO:0000313" key="3">
    <source>
        <dbReference type="Proteomes" id="UP000773614"/>
    </source>
</evidence>
<dbReference type="Proteomes" id="UP000773614">
    <property type="component" value="Unassembled WGS sequence"/>
</dbReference>
<keyword evidence="3" id="KW-1185">Reference proteome</keyword>
<dbReference type="RefSeq" id="WP_161141298.1">
    <property type="nucleotide sequence ID" value="NZ_SPKJ01000054.1"/>
</dbReference>
<feature type="region of interest" description="Disordered" evidence="1">
    <location>
        <begin position="1"/>
        <end position="27"/>
    </location>
</feature>
<dbReference type="EMBL" id="SPKJ01000054">
    <property type="protein sequence ID" value="MYZ48950.1"/>
    <property type="molecule type" value="Genomic_DNA"/>
</dbReference>
<comment type="caution">
    <text evidence="2">The sequence shown here is derived from an EMBL/GenBank/DDBJ whole genome shotgun (WGS) entry which is preliminary data.</text>
</comment>
<protein>
    <submittedName>
        <fullName evidence="2">TIGR02588 family protein</fullName>
    </submittedName>
</protein>
<gene>
    <name evidence="2" type="ORF">E4O86_14640</name>
</gene>
<name>A0A964WUK9_9HYPH</name>
<evidence type="ECO:0000313" key="2">
    <source>
        <dbReference type="EMBL" id="MYZ48950.1"/>
    </source>
</evidence>